<dbReference type="AlphaFoldDB" id="A0A804HNY2"/>
<evidence type="ECO:0000313" key="1">
    <source>
        <dbReference type="EMBL" id="CAG1858196.1"/>
    </source>
</evidence>
<dbReference type="InParanoid" id="A0A804HNY2"/>
<gene>
    <name evidence="1" type="ORF">GSMUA_284910.1</name>
</gene>
<dbReference type="EnsemblPlants" id="Ma01_t00980.1">
    <property type="protein sequence ID" value="Ma01_p00980.1"/>
    <property type="gene ID" value="Ma01_g00980"/>
</dbReference>
<name>A0A804HNY2_MUSAM</name>
<dbReference type="EMBL" id="HG996466">
    <property type="protein sequence ID" value="CAG1858196.1"/>
    <property type="molecule type" value="Genomic_DNA"/>
</dbReference>
<proteinExistence type="predicted"/>
<evidence type="ECO:0000313" key="2">
    <source>
        <dbReference type="EnsemblPlants" id="Ma01_p00980.1"/>
    </source>
</evidence>
<evidence type="ECO:0000313" key="3">
    <source>
        <dbReference type="Proteomes" id="UP000012960"/>
    </source>
</evidence>
<reference evidence="1" key="1">
    <citation type="submission" date="2021-03" db="EMBL/GenBank/DDBJ databases">
        <authorList>
            <consortium name="Genoscope - CEA"/>
            <person name="William W."/>
        </authorList>
    </citation>
    <scope>NUCLEOTIDE SEQUENCE</scope>
    <source>
        <strain evidence="1">Doubled-haploid Pahang</strain>
    </source>
</reference>
<dbReference type="Gramene" id="Ma01_t00980.1">
    <property type="protein sequence ID" value="Ma01_p00980.1"/>
    <property type="gene ID" value="Ma01_g00980"/>
</dbReference>
<sequence length="45" mass="5152">MKLWSCPYLIHCIILNEQSSRRSVPILRLNAKLTTNNLDAAINNI</sequence>
<accession>A0A804HNY2</accession>
<protein>
    <submittedName>
        <fullName evidence="1">(wild Malaysian banana) hypothetical protein</fullName>
    </submittedName>
</protein>
<dbReference type="Proteomes" id="UP000012960">
    <property type="component" value="Unplaced"/>
</dbReference>
<keyword evidence="3" id="KW-1185">Reference proteome</keyword>
<organism evidence="2 3">
    <name type="scientific">Musa acuminata subsp. malaccensis</name>
    <name type="common">Wild banana</name>
    <name type="synonym">Musa malaccensis</name>
    <dbReference type="NCBI Taxonomy" id="214687"/>
    <lineage>
        <taxon>Eukaryota</taxon>
        <taxon>Viridiplantae</taxon>
        <taxon>Streptophyta</taxon>
        <taxon>Embryophyta</taxon>
        <taxon>Tracheophyta</taxon>
        <taxon>Spermatophyta</taxon>
        <taxon>Magnoliopsida</taxon>
        <taxon>Liliopsida</taxon>
        <taxon>Zingiberales</taxon>
        <taxon>Musaceae</taxon>
        <taxon>Musa</taxon>
    </lineage>
</organism>
<reference evidence="2" key="2">
    <citation type="submission" date="2021-05" db="UniProtKB">
        <authorList>
            <consortium name="EnsemblPlants"/>
        </authorList>
    </citation>
    <scope>IDENTIFICATION</scope>
    <source>
        <strain evidence="2">subsp. malaccensis</strain>
    </source>
</reference>